<dbReference type="InterPro" id="IPR029063">
    <property type="entry name" value="SAM-dependent_MTases_sf"/>
</dbReference>
<evidence type="ECO:0000313" key="1">
    <source>
        <dbReference type="EMBL" id="CAG8908877.1"/>
    </source>
</evidence>
<dbReference type="PANTHER" id="PTHR43591">
    <property type="entry name" value="METHYLTRANSFERASE"/>
    <property type="match status" value="1"/>
</dbReference>
<dbReference type="SUPFAM" id="SSF53335">
    <property type="entry name" value="S-adenosyl-L-methionine-dependent methyltransferases"/>
    <property type="match status" value="1"/>
</dbReference>
<dbReference type="OrthoDB" id="529367at2759"/>
<protein>
    <recommendedName>
        <fullName evidence="3">S-adenosyl-L-methionine-dependent methyltransferase</fullName>
    </recommendedName>
</protein>
<dbReference type="CDD" id="cd02440">
    <property type="entry name" value="AdoMet_MTases"/>
    <property type="match status" value="1"/>
</dbReference>
<gene>
    <name evidence="1" type="ORF">PEGY_LOCUS9662</name>
</gene>
<proteinExistence type="predicted"/>
<comment type="caution">
    <text evidence="1">The sequence shown here is derived from an EMBL/GenBank/DDBJ whole genome shotgun (WGS) entry which is preliminary data.</text>
</comment>
<evidence type="ECO:0000313" key="2">
    <source>
        <dbReference type="Proteomes" id="UP001154252"/>
    </source>
</evidence>
<dbReference type="Pfam" id="PF13489">
    <property type="entry name" value="Methyltransf_23"/>
    <property type="match status" value="1"/>
</dbReference>
<keyword evidence="2" id="KW-1185">Reference proteome</keyword>
<accession>A0A9W4KK15</accession>
<reference evidence="1" key="1">
    <citation type="submission" date="2021-07" db="EMBL/GenBank/DDBJ databases">
        <authorList>
            <person name="Branca A.L. A."/>
        </authorList>
    </citation>
    <scope>NUCLEOTIDE SEQUENCE</scope>
</reference>
<dbReference type="Gene3D" id="3.40.50.150">
    <property type="entry name" value="Vaccinia Virus protein VP39"/>
    <property type="match status" value="1"/>
</dbReference>
<dbReference type="EMBL" id="CAJVRC010000897">
    <property type="protein sequence ID" value="CAG8908877.1"/>
    <property type="molecule type" value="Genomic_DNA"/>
</dbReference>
<dbReference type="PANTHER" id="PTHR43591:SF10">
    <property type="entry name" value="ABC TRANSMEMBRANE TYPE-1 DOMAIN-CONTAINING PROTEIN-RELATED"/>
    <property type="match status" value="1"/>
</dbReference>
<dbReference type="GO" id="GO:0008168">
    <property type="term" value="F:methyltransferase activity"/>
    <property type="evidence" value="ECO:0007669"/>
    <property type="project" value="TreeGrafter"/>
</dbReference>
<organism evidence="1 2">
    <name type="scientific">Penicillium egyptiacum</name>
    <dbReference type="NCBI Taxonomy" id="1303716"/>
    <lineage>
        <taxon>Eukaryota</taxon>
        <taxon>Fungi</taxon>
        <taxon>Dikarya</taxon>
        <taxon>Ascomycota</taxon>
        <taxon>Pezizomycotina</taxon>
        <taxon>Eurotiomycetes</taxon>
        <taxon>Eurotiomycetidae</taxon>
        <taxon>Eurotiales</taxon>
        <taxon>Aspergillaceae</taxon>
        <taxon>Penicillium</taxon>
    </lineage>
</organism>
<name>A0A9W4KK15_9EURO</name>
<sequence>MAEKIVVDSNYYTLTQDWEPEDFQSYQAMKEDDYWSPSDEQQFEAFEIGHMMFLVLDHDREKPLHHAPIGKYPQHILDIGTGKGTWAIDMADTYPSATVRGVDMFPPPVTWMPPNCVFEVDDILRDWTWREPFDFIHMRLMLGSFTPEGWDQLYKQCYDALTPGGWIEQVELDVRVHSDDGSLQEDSTLATWGDNFIGCSERAGRSLLTQETMRGAMEKAGFVDVQEKLYKIPLGPWPKDKVLKEVGQLQYAHWLAALEGWAMWLLTKFGAPSPWTKEEVQVYLSNVRAELRNPRTHAYEYWYVSDRSMGTVRGYILLIVFSRRVWARKPTEEEMANVVIKTESGV</sequence>
<evidence type="ECO:0008006" key="3">
    <source>
        <dbReference type="Google" id="ProtNLM"/>
    </source>
</evidence>
<dbReference type="AlphaFoldDB" id="A0A9W4KK15"/>
<dbReference type="Proteomes" id="UP001154252">
    <property type="component" value="Unassembled WGS sequence"/>
</dbReference>